<dbReference type="Gene3D" id="3.40.50.880">
    <property type="match status" value="1"/>
</dbReference>
<dbReference type="CDD" id="cd03141">
    <property type="entry name" value="GATase1_Hsp31_like"/>
    <property type="match status" value="1"/>
</dbReference>
<dbReference type="OrthoDB" id="9792284at2"/>
<evidence type="ECO:0000313" key="5">
    <source>
        <dbReference type="Proteomes" id="UP000078090"/>
    </source>
</evidence>
<dbReference type="GO" id="GO:0005737">
    <property type="term" value="C:cytoplasm"/>
    <property type="evidence" value="ECO:0007669"/>
    <property type="project" value="TreeGrafter"/>
</dbReference>
<dbReference type="GO" id="GO:0019172">
    <property type="term" value="F:glyoxalase III activity"/>
    <property type="evidence" value="ECO:0007669"/>
    <property type="project" value="TreeGrafter"/>
</dbReference>
<name>A0A177MN37_METMH</name>
<dbReference type="SUPFAM" id="SSF52317">
    <property type="entry name" value="Class I glutamine amidotransferase-like"/>
    <property type="match status" value="1"/>
</dbReference>
<dbReference type="InterPro" id="IPR050325">
    <property type="entry name" value="Prot/Nucl_acid_deglycase"/>
</dbReference>
<gene>
    <name evidence="3" type="ORF">A1332_07540</name>
    <name evidence="2" type="ORF">A1353_07740</name>
</gene>
<keyword evidence="2" id="KW-0808">Transferase</keyword>
<protein>
    <submittedName>
        <fullName evidence="2">Glutamine amidotransferase</fullName>
    </submittedName>
</protein>
<evidence type="ECO:0000259" key="1">
    <source>
        <dbReference type="Pfam" id="PF01965"/>
    </source>
</evidence>
<reference evidence="2 5" key="1">
    <citation type="submission" date="2016-03" db="EMBL/GenBank/DDBJ databases">
        <authorList>
            <person name="Ploux O."/>
        </authorList>
    </citation>
    <scope>NUCLEOTIDE SEQUENCE [LARGE SCALE GENOMIC DNA]</scope>
    <source>
        <strain evidence="3 5">R-45363</strain>
        <strain evidence="2">R-45371</strain>
    </source>
</reference>
<comment type="caution">
    <text evidence="2">The sequence shown here is derived from an EMBL/GenBank/DDBJ whole genome shotgun (WGS) entry which is preliminary data.</text>
</comment>
<dbReference type="Proteomes" id="UP000078090">
    <property type="component" value="Unassembled WGS sequence"/>
</dbReference>
<evidence type="ECO:0000313" key="4">
    <source>
        <dbReference type="Proteomes" id="UP000077763"/>
    </source>
</evidence>
<keyword evidence="2" id="KW-0315">Glutamine amidotransferase</keyword>
<organism evidence="2 4">
    <name type="scientific">Methylomonas methanica</name>
    <dbReference type="NCBI Taxonomy" id="421"/>
    <lineage>
        <taxon>Bacteria</taxon>
        <taxon>Pseudomonadati</taxon>
        <taxon>Pseudomonadota</taxon>
        <taxon>Gammaproteobacteria</taxon>
        <taxon>Methylococcales</taxon>
        <taxon>Methylococcaceae</taxon>
        <taxon>Methylomonas</taxon>
    </lineage>
</organism>
<proteinExistence type="predicted"/>
<evidence type="ECO:0000313" key="3">
    <source>
        <dbReference type="EMBL" id="OAI08332.1"/>
    </source>
</evidence>
<dbReference type="PANTHER" id="PTHR48094:SF22">
    <property type="entry name" value="DJ-1_PFPI DOMAIN-CONTAINING PROTEIN"/>
    <property type="match status" value="1"/>
</dbReference>
<dbReference type="InterPro" id="IPR002818">
    <property type="entry name" value="DJ-1/PfpI"/>
</dbReference>
<dbReference type="EMBL" id="LUUG01000045">
    <property type="protein sequence ID" value="OAI08332.1"/>
    <property type="molecule type" value="Genomic_DNA"/>
</dbReference>
<dbReference type="GO" id="GO:0016740">
    <property type="term" value="F:transferase activity"/>
    <property type="evidence" value="ECO:0007669"/>
    <property type="project" value="UniProtKB-KW"/>
</dbReference>
<evidence type="ECO:0000313" key="2">
    <source>
        <dbReference type="EMBL" id="OAI07237.1"/>
    </source>
</evidence>
<dbReference type="PANTHER" id="PTHR48094">
    <property type="entry name" value="PROTEIN/NUCLEIC ACID DEGLYCASE DJ-1-RELATED"/>
    <property type="match status" value="1"/>
</dbReference>
<dbReference type="RefSeq" id="WP_064007108.1">
    <property type="nucleotide sequence ID" value="NZ_LUUG01000045.1"/>
</dbReference>
<accession>A0A177MN37</accession>
<sequence>MSKGTILVVGSNATQLEAKTGGTITIGQFLNETAVPLRAIVKAGYDFVLATPTGEKPILDQDSDALIYFANDEAARTNARDFFNNNPAMNAVRSLRSVIDDGLERFVGMFFPGGHAPVVDVMQDPDAREVLKHFHAHNKPTAAICHGPMGILAALENSREFRTALLAGDQAKARDLAKDWLYAGYRMTVFSRSEEEYAENNVFKAKLFFNMPDALEAAGGEVITTEENFTSHVVVDRELITAQNPMSDHELATKFIAALNKVA</sequence>
<feature type="domain" description="DJ-1/PfpI" evidence="1">
    <location>
        <begin position="103"/>
        <end position="153"/>
    </location>
</feature>
<dbReference type="AlphaFoldDB" id="A0A177MN37"/>
<dbReference type="EMBL" id="LUUH01000029">
    <property type="protein sequence ID" value="OAI07237.1"/>
    <property type="molecule type" value="Genomic_DNA"/>
</dbReference>
<reference evidence="4" key="2">
    <citation type="submission" date="2016-03" db="EMBL/GenBank/DDBJ databases">
        <authorList>
            <person name="Heylen K."/>
            <person name="De Vos P."/>
            <person name="Vekeman B."/>
        </authorList>
    </citation>
    <scope>NUCLEOTIDE SEQUENCE [LARGE SCALE GENOMIC DNA]</scope>
    <source>
        <strain evidence="4">R-45371</strain>
    </source>
</reference>
<dbReference type="InterPro" id="IPR029062">
    <property type="entry name" value="Class_I_gatase-like"/>
</dbReference>
<dbReference type="Proteomes" id="UP000077763">
    <property type="component" value="Unassembled WGS sequence"/>
</dbReference>
<dbReference type="GO" id="GO:0019243">
    <property type="term" value="P:methylglyoxal catabolic process to D-lactate via S-lactoyl-glutathione"/>
    <property type="evidence" value="ECO:0007669"/>
    <property type="project" value="TreeGrafter"/>
</dbReference>
<dbReference type="Pfam" id="PF01965">
    <property type="entry name" value="DJ-1_PfpI"/>
    <property type="match status" value="1"/>
</dbReference>